<evidence type="ECO:0000313" key="8">
    <source>
        <dbReference type="Proteomes" id="UP000677152"/>
    </source>
</evidence>
<keyword evidence="1 4" id="KW-0662">Pyridine nucleotide biosynthesis</keyword>
<dbReference type="PANTHER" id="PTHR14084:SF0">
    <property type="entry name" value="KYNURENINASE"/>
    <property type="match status" value="1"/>
</dbReference>
<dbReference type="GO" id="GO:0030429">
    <property type="term" value="F:kynureninase activity"/>
    <property type="evidence" value="ECO:0007669"/>
    <property type="project" value="UniProtKB-UniRule"/>
</dbReference>
<evidence type="ECO:0000256" key="2">
    <source>
        <dbReference type="ARBA" id="ARBA00022801"/>
    </source>
</evidence>
<dbReference type="PIRSF" id="PIRSF038800">
    <property type="entry name" value="KYNU"/>
    <property type="match status" value="1"/>
</dbReference>
<gene>
    <name evidence="4 7" type="primary">kynU</name>
    <name evidence="7" type="ORF">KCV87_19195</name>
</gene>
<comment type="pathway">
    <text evidence="4 6">Cofactor biosynthesis; NAD(+) biosynthesis; quinolinate from L-kynurenine: step 2/3.</text>
</comment>
<dbReference type="GO" id="GO:0097053">
    <property type="term" value="P:L-kynurenine catabolic process"/>
    <property type="evidence" value="ECO:0007669"/>
    <property type="project" value="UniProtKB-UniRule"/>
</dbReference>
<dbReference type="Gene3D" id="3.90.1150.10">
    <property type="entry name" value="Aspartate Aminotransferase, domain 1"/>
    <property type="match status" value="1"/>
</dbReference>
<protein>
    <recommendedName>
        <fullName evidence="4 5">Kynureninase</fullName>
        <ecNumber evidence="4 5">3.7.1.3</ecNumber>
    </recommendedName>
    <alternativeName>
        <fullName evidence="4">L-kynurenine hydrolase</fullName>
    </alternativeName>
</protein>
<comment type="catalytic activity">
    <reaction evidence="6">
        <text>3-hydroxy-L-kynurenine + H2O = 3-hydroxyanthranilate + L-alanine + H(+)</text>
        <dbReference type="Rhea" id="RHEA:25143"/>
        <dbReference type="ChEBI" id="CHEBI:15377"/>
        <dbReference type="ChEBI" id="CHEBI:15378"/>
        <dbReference type="ChEBI" id="CHEBI:36559"/>
        <dbReference type="ChEBI" id="CHEBI:57972"/>
        <dbReference type="ChEBI" id="CHEBI:58125"/>
        <dbReference type="EC" id="3.7.1.3"/>
    </reaction>
</comment>
<dbReference type="GO" id="GO:0019441">
    <property type="term" value="P:L-tryptophan catabolic process to kynurenine"/>
    <property type="evidence" value="ECO:0007669"/>
    <property type="project" value="TreeGrafter"/>
</dbReference>
<dbReference type="Gene3D" id="3.40.640.10">
    <property type="entry name" value="Type I PLP-dependent aspartate aminotransferase-like (Major domain)"/>
    <property type="match status" value="1"/>
</dbReference>
<dbReference type="InterPro" id="IPR015421">
    <property type="entry name" value="PyrdxlP-dep_Trfase_major"/>
</dbReference>
<dbReference type="GO" id="GO:0019805">
    <property type="term" value="P:quinolinate biosynthetic process"/>
    <property type="evidence" value="ECO:0007669"/>
    <property type="project" value="UniProtKB-UniRule"/>
</dbReference>
<feature type="binding site" evidence="4">
    <location>
        <position position="211"/>
    </location>
    <ligand>
        <name>pyridoxal 5'-phosphate</name>
        <dbReference type="ChEBI" id="CHEBI:597326"/>
    </ligand>
</feature>
<proteinExistence type="inferred from homology"/>
<comment type="function">
    <text evidence="4 6">Catalyzes the cleavage of L-kynurenine (L-Kyn) and L-3-hydroxykynurenine (L-3OHKyn) into anthranilic acid (AA) and 3-hydroxyanthranilic acid (3-OHAA), respectively.</text>
</comment>
<organism evidence="7 8">
    <name type="scientific">Actinosynnema pretiosum subsp. pretiosum</name>
    <dbReference type="NCBI Taxonomy" id="103721"/>
    <lineage>
        <taxon>Bacteria</taxon>
        <taxon>Bacillati</taxon>
        <taxon>Actinomycetota</taxon>
        <taxon>Actinomycetes</taxon>
        <taxon>Pseudonocardiales</taxon>
        <taxon>Pseudonocardiaceae</taxon>
        <taxon>Actinosynnema</taxon>
    </lineage>
</organism>
<accession>A0AA45L1R7</accession>
<dbReference type="Proteomes" id="UP000677152">
    <property type="component" value="Chromosome"/>
</dbReference>
<dbReference type="Pfam" id="PF22580">
    <property type="entry name" value="KYNU_C"/>
    <property type="match status" value="1"/>
</dbReference>
<feature type="binding site" evidence="4">
    <location>
        <position position="186"/>
    </location>
    <ligand>
        <name>pyridoxal 5'-phosphate</name>
        <dbReference type="ChEBI" id="CHEBI:597326"/>
    </ligand>
</feature>
<sequence length="380" mass="41057">MDREELRVTDPLAHVRELFDLADDVVYLDGNSLGAPPRAVAERLDDVVRRQWGRRLIRSWSEGWWEAPQRVGDRIGRLVGAAPGQVVVGDSTSVNLFKALVGAVRGTDRSEIVVDAGTFPTDGYIAGSAAELTGLSLRPADPDDLRLDERTAVVLLNHVDYRTGRLLDMAGLTERAHEVGAKVVWDLCHSVGVLPIELDALGVDLAVGCTYKFLNGGPGSPAFLYVPSAAQPGFRQPLTGWTGHREPFAMAAEYTPDAGIGRARAGTPDILSMLALDAALDVWDGVELADVRAKGLALTARFMELVRDLPGIEVITPADGRRGHQVSLRHPEAARLMAELIAGGVIGDHRPPDVLRFGFAPLYNTFDEAERAAKALEELL</sequence>
<feature type="modified residue" description="N6-(pyridoxal phosphate)lysine" evidence="4">
    <location>
        <position position="212"/>
    </location>
</feature>
<dbReference type="HAMAP" id="MF_01970">
    <property type="entry name" value="Kynureninase"/>
    <property type="match status" value="1"/>
</dbReference>
<dbReference type="EMBL" id="CP073249">
    <property type="protein sequence ID" value="QUF01686.1"/>
    <property type="molecule type" value="Genomic_DNA"/>
</dbReference>
<comment type="catalytic activity">
    <reaction evidence="4 6">
        <text>L-kynurenine + H2O = anthranilate + L-alanine + H(+)</text>
        <dbReference type="Rhea" id="RHEA:16813"/>
        <dbReference type="ChEBI" id="CHEBI:15377"/>
        <dbReference type="ChEBI" id="CHEBI:15378"/>
        <dbReference type="ChEBI" id="CHEBI:16567"/>
        <dbReference type="ChEBI" id="CHEBI:57959"/>
        <dbReference type="ChEBI" id="CHEBI:57972"/>
        <dbReference type="EC" id="3.7.1.3"/>
    </reaction>
</comment>
<evidence type="ECO:0000256" key="1">
    <source>
        <dbReference type="ARBA" id="ARBA00022642"/>
    </source>
</evidence>
<name>A0AA45L1R7_9PSEU</name>
<comment type="caution">
    <text evidence="4">Lacks conserved residue(s) required for the propagation of feature annotation.</text>
</comment>
<dbReference type="GO" id="GO:0005737">
    <property type="term" value="C:cytoplasm"/>
    <property type="evidence" value="ECO:0007669"/>
    <property type="project" value="UniProtKB-UniRule"/>
</dbReference>
<comment type="similarity">
    <text evidence="4 6">Belongs to the kynureninase family.</text>
</comment>
<dbReference type="AlphaFoldDB" id="A0AA45L1R7"/>
<reference evidence="7" key="1">
    <citation type="submission" date="2021-04" db="EMBL/GenBank/DDBJ databases">
        <title>Genomic sequence of Actinosynnema pretiosum subsp. pretiosum ATCC 31280 (C-14919).</title>
        <authorList>
            <person name="Bai L."/>
            <person name="Wang X."/>
            <person name="Xiao Y."/>
        </authorList>
    </citation>
    <scope>NUCLEOTIDE SEQUENCE</scope>
    <source>
        <strain evidence="7">ATCC 31280</strain>
    </source>
</reference>
<feature type="binding site" evidence="4">
    <location>
        <position position="241"/>
    </location>
    <ligand>
        <name>pyridoxal 5'-phosphate</name>
        <dbReference type="ChEBI" id="CHEBI:597326"/>
    </ligand>
</feature>
<evidence type="ECO:0000256" key="3">
    <source>
        <dbReference type="ARBA" id="ARBA00022898"/>
    </source>
</evidence>
<feature type="binding site" evidence="4">
    <location>
        <position position="92"/>
    </location>
    <ligand>
        <name>pyridoxal 5'-phosphate</name>
        <dbReference type="ChEBI" id="CHEBI:597326"/>
    </ligand>
</feature>
<dbReference type="GO" id="GO:0043420">
    <property type="term" value="P:anthranilate metabolic process"/>
    <property type="evidence" value="ECO:0007669"/>
    <property type="project" value="TreeGrafter"/>
</dbReference>
<keyword evidence="3 4" id="KW-0663">Pyridoxal phosphate</keyword>
<dbReference type="GO" id="GO:0030170">
    <property type="term" value="F:pyridoxal phosphate binding"/>
    <property type="evidence" value="ECO:0007669"/>
    <property type="project" value="UniProtKB-UniRule"/>
</dbReference>
<keyword evidence="2 4" id="KW-0378">Hydrolase</keyword>
<evidence type="ECO:0000256" key="4">
    <source>
        <dbReference type="HAMAP-Rule" id="MF_01970"/>
    </source>
</evidence>
<feature type="binding site" evidence="4">
    <location>
        <position position="189"/>
    </location>
    <ligand>
        <name>pyridoxal 5'-phosphate</name>
        <dbReference type="ChEBI" id="CHEBI:597326"/>
    </ligand>
</feature>
<dbReference type="SUPFAM" id="SSF53383">
    <property type="entry name" value="PLP-dependent transferases"/>
    <property type="match status" value="1"/>
</dbReference>
<feature type="binding site" evidence="4">
    <location>
        <position position="267"/>
    </location>
    <ligand>
        <name>pyridoxal 5'-phosphate</name>
        <dbReference type="ChEBI" id="CHEBI:597326"/>
    </ligand>
</feature>
<feature type="binding site" evidence="4">
    <location>
        <begin position="119"/>
        <end position="122"/>
    </location>
    <ligand>
        <name>pyridoxal 5'-phosphate</name>
        <dbReference type="ChEBI" id="CHEBI:597326"/>
    </ligand>
</feature>
<comment type="cofactor">
    <cofactor evidence="4 6">
        <name>pyridoxal 5'-phosphate</name>
        <dbReference type="ChEBI" id="CHEBI:597326"/>
    </cofactor>
</comment>
<dbReference type="InterPro" id="IPR015422">
    <property type="entry name" value="PyrdxlP-dep_Trfase_small"/>
</dbReference>
<comment type="subunit">
    <text evidence="4 6">Homodimer.</text>
</comment>
<dbReference type="PANTHER" id="PTHR14084">
    <property type="entry name" value="KYNURENINASE"/>
    <property type="match status" value="1"/>
</dbReference>
<evidence type="ECO:0000256" key="5">
    <source>
        <dbReference type="NCBIfam" id="TIGR01814"/>
    </source>
</evidence>
<comment type="pathway">
    <text evidence="4 6">Amino-acid degradation; L-kynurenine degradation; L-alanine and anthranilate from L-kynurenine: step 1/1.</text>
</comment>
<evidence type="ECO:0000313" key="7">
    <source>
        <dbReference type="EMBL" id="QUF01686.1"/>
    </source>
</evidence>
<evidence type="ECO:0000256" key="6">
    <source>
        <dbReference type="PIRNR" id="PIRNR038800"/>
    </source>
</evidence>
<dbReference type="EC" id="3.7.1.3" evidence="4 5"/>
<dbReference type="GO" id="GO:0009435">
    <property type="term" value="P:NAD+ biosynthetic process"/>
    <property type="evidence" value="ECO:0007669"/>
    <property type="project" value="UniProtKB-UniRule"/>
</dbReference>
<dbReference type="InterPro" id="IPR015424">
    <property type="entry name" value="PyrdxlP-dep_Trfase"/>
</dbReference>
<dbReference type="InterPro" id="IPR010111">
    <property type="entry name" value="Kynureninase"/>
</dbReference>
<dbReference type="NCBIfam" id="TIGR01814">
    <property type="entry name" value="kynureninase"/>
    <property type="match status" value="1"/>
</dbReference>
<feature type="binding site" evidence="4">
    <location>
        <position position="93"/>
    </location>
    <ligand>
        <name>pyridoxal 5'-phosphate</name>
        <dbReference type="ChEBI" id="CHEBI:597326"/>
    </ligand>
</feature>